<organism evidence="5 6">
    <name type="scientific">Rugamonas apoptosis</name>
    <dbReference type="NCBI Taxonomy" id="2758570"/>
    <lineage>
        <taxon>Bacteria</taxon>
        <taxon>Pseudomonadati</taxon>
        <taxon>Pseudomonadota</taxon>
        <taxon>Betaproteobacteria</taxon>
        <taxon>Burkholderiales</taxon>
        <taxon>Oxalobacteraceae</taxon>
        <taxon>Telluria group</taxon>
        <taxon>Rugamonas</taxon>
    </lineage>
</organism>
<dbReference type="PANTHER" id="PTHR47199:SF2">
    <property type="entry name" value="PHOTOSYSTEM II STABILITY_ASSEMBLY FACTOR HCF136, CHLOROPLASTIC"/>
    <property type="match status" value="1"/>
</dbReference>
<keyword evidence="3" id="KW-0812">Transmembrane</keyword>
<dbReference type="Proteomes" id="UP000573499">
    <property type="component" value="Unassembled WGS sequence"/>
</dbReference>
<evidence type="ECO:0000256" key="2">
    <source>
        <dbReference type="ARBA" id="ARBA00023276"/>
    </source>
</evidence>
<dbReference type="AlphaFoldDB" id="A0A7W2IMG7"/>
<name>A0A7W2IMG7_9BURK</name>
<comment type="caution">
    <text evidence="5">The sequence shown here is derived from an EMBL/GenBank/DDBJ whole genome shotgun (WGS) entry which is preliminary data.</text>
</comment>
<dbReference type="GO" id="GO:0009523">
    <property type="term" value="C:photosystem II"/>
    <property type="evidence" value="ECO:0007669"/>
    <property type="project" value="UniProtKB-KW"/>
</dbReference>
<reference evidence="5 6" key="1">
    <citation type="submission" date="2020-07" db="EMBL/GenBank/DDBJ databases">
        <title>Novel species isolated from subtropical streams in China.</title>
        <authorList>
            <person name="Lu H."/>
        </authorList>
    </citation>
    <scope>NUCLEOTIDE SEQUENCE [LARGE SCALE GENOMIC DNA]</scope>
    <source>
        <strain evidence="5 6">LX47W</strain>
    </source>
</reference>
<dbReference type="RefSeq" id="WP_182156471.1">
    <property type="nucleotide sequence ID" value="NZ_JACEZU010000012.1"/>
</dbReference>
<dbReference type="SUPFAM" id="SSF110296">
    <property type="entry name" value="Oligoxyloglucan reducing end-specific cellobiohydrolase"/>
    <property type="match status" value="1"/>
</dbReference>
<keyword evidence="3" id="KW-0472">Membrane</keyword>
<keyword evidence="2" id="KW-0604">Photosystem II</keyword>
<evidence type="ECO:0000256" key="3">
    <source>
        <dbReference type="SAM" id="Phobius"/>
    </source>
</evidence>
<dbReference type="InterPro" id="IPR028203">
    <property type="entry name" value="PSII_CF48-like_dom"/>
</dbReference>
<keyword evidence="1" id="KW-0602">Photosynthesis</keyword>
<dbReference type="Gene3D" id="2.130.10.10">
    <property type="entry name" value="YVTN repeat-like/Quinoprotein amine dehydrogenase"/>
    <property type="match status" value="1"/>
</dbReference>
<keyword evidence="5" id="KW-0378">Hydrolase</keyword>
<dbReference type="GO" id="GO:0015979">
    <property type="term" value="P:photosynthesis"/>
    <property type="evidence" value="ECO:0007669"/>
    <property type="project" value="UniProtKB-KW"/>
</dbReference>
<dbReference type="PANTHER" id="PTHR47199">
    <property type="entry name" value="PHOTOSYSTEM II STABILITY/ASSEMBLY FACTOR HCF136, CHLOROPLASTIC"/>
    <property type="match status" value="1"/>
</dbReference>
<protein>
    <submittedName>
        <fullName evidence="5">Glycosyl hydrolase</fullName>
    </submittedName>
</protein>
<dbReference type="Pfam" id="PF14870">
    <property type="entry name" value="PSII_BNR"/>
    <property type="match status" value="1"/>
</dbReference>
<evidence type="ECO:0000313" key="5">
    <source>
        <dbReference type="EMBL" id="MBA5689673.1"/>
    </source>
</evidence>
<keyword evidence="3" id="KW-1133">Transmembrane helix</keyword>
<keyword evidence="6" id="KW-1185">Reference proteome</keyword>
<dbReference type="GO" id="GO:0016787">
    <property type="term" value="F:hydrolase activity"/>
    <property type="evidence" value="ECO:0007669"/>
    <property type="project" value="UniProtKB-KW"/>
</dbReference>
<dbReference type="EMBL" id="JACEZU010000012">
    <property type="protein sequence ID" value="MBA5689673.1"/>
    <property type="molecule type" value="Genomic_DNA"/>
</dbReference>
<evidence type="ECO:0000313" key="6">
    <source>
        <dbReference type="Proteomes" id="UP000573499"/>
    </source>
</evidence>
<accession>A0A7W2IMG7</accession>
<proteinExistence type="predicted"/>
<dbReference type="InterPro" id="IPR015943">
    <property type="entry name" value="WD40/YVTN_repeat-like_dom_sf"/>
</dbReference>
<gene>
    <name evidence="5" type="ORF">H3H39_21750</name>
</gene>
<evidence type="ECO:0000259" key="4">
    <source>
        <dbReference type="Pfam" id="PF14870"/>
    </source>
</evidence>
<sequence>MNHPASLRIESPSRSNEQRRLSSLLVSALPWTIIAGLLYAGLFVKPKAVGGSVTPPVLERRDRVYGITHGEGGALLAAASNGKILAIDKGRKITRQATPVDLSLQDIAAFDAMHAVAVGNDNVILYTGDGGRHWAKADNVPRSQVANKLNRVRTGANGMAVAVGEMGALLRSQDYGKTWQRLREEEDLAWNDVAILDGGTFVVVGEFGKILRSEDGGKRWEKQAAPVASSLMATAFRDASNGVAVGLDGIVLTTSDGGRHWTSVKLAAHDHLLDVLWNADKQEWFAVGALGRWISGTQGADGPQWNSGVLGEHTLSWHTRVLAAGSAYWLAGADVGAWDGRQWTPLDSH</sequence>
<feature type="transmembrane region" description="Helical" evidence="3">
    <location>
        <begin position="21"/>
        <end position="44"/>
    </location>
</feature>
<evidence type="ECO:0000256" key="1">
    <source>
        <dbReference type="ARBA" id="ARBA00022531"/>
    </source>
</evidence>
<feature type="domain" description="Photosynthesis system II assembly factor Ycf48/Hcf136-like" evidence="4">
    <location>
        <begin position="97"/>
        <end position="223"/>
    </location>
</feature>